<dbReference type="EMBL" id="JAADZU010000033">
    <property type="protein sequence ID" value="NDK90250.1"/>
    <property type="molecule type" value="Genomic_DNA"/>
</dbReference>
<proteinExistence type="inferred from homology"/>
<evidence type="ECO:0000313" key="6">
    <source>
        <dbReference type="EMBL" id="NDK90250.1"/>
    </source>
</evidence>
<dbReference type="InterPro" id="IPR001867">
    <property type="entry name" value="OmpR/PhoB-type_DNA-bd"/>
</dbReference>
<dbReference type="PANTHER" id="PTHR47691">
    <property type="entry name" value="REGULATOR-RELATED"/>
    <property type="match status" value="1"/>
</dbReference>
<dbReference type="GO" id="GO:0000160">
    <property type="term" value="P:phosphorelay signal transduction system"/>
    <property type="evidence" value="ECO:0007669"/>
    <property type="project" value="InterPro"/>
</dbReference>
<gene>
    <name evidence="6" type="ORF">GYA93_11745</name>
</gene>
<evidence type="ECO:0000313" key="7">
    <source>
        <dbReference type="Proteomes" id="UP000466307"/>
    </source>
</evidence>
<name>A0A7K3LPR8_9ACTN</name>
<feature type="domain" description="Bacterial transcriptional activator" evidence="5">
    <location>
        <begin position="107"/>
        <end position="246"/>
    </location>
</feature>
<dbReference type="InterPro" id="IPR036388">
    <property type="entry name" value="WH-like_DNA-bd_sf"/>
</dbReference>
<dbReference type="InterPro" id="IPR041664">
    <property type="entry name" value="AAA_16"/>
</dbReference>
<dbReference type="GO" id="GO:0003677">
    <property type="term" value="F:DNA binding"/>
    <property type="evidence" value="ECO:0007669"/>
    <property type="project" value="UniProtKB-KW"/>
</dbReference>
<dbReference type="Pfam" id="PF03704">
    <property type="entry name" value="BTAD"/>
    <property type="match status" value="1"/>
</dbReference>
<evidence type="ECO:0000256" key="1">
    <source>
        <dbReference type="ARBA" id="ARBA00005820"/>
    </source>
</evidence>
<feature type="domain" description="OmpR/PhoB-type" evidence="4">
    <location>
        <begin position="31"/>
        <end position="102"/>
    </location>
</feature>
<accession>A0A7K3LPR8</accession>
<evidence type="ECO:0000256" key="3">
    <source>
        <dbReference type="SAM" id="MobiDB-lite"/>
    </source>
</evidence>
<dbReference type="Pfam" id="PF00486">
    <property type="entry name" value="Trans_reg_C"/>
    <property type="match status" value="1"/>
</dbReference>
<dbReference type="AlphaFoldDB" id="A0A7K3LPR8"/>
<feature type="compositionally biased region" description="Basic and acidic residues" evidence="3">
    <location>
        <begin position="1117"/>
        <end position="1129"/>
    </location>
</feature>
<comment type="similarity">
    <text evidence="1">Belongs to the AfsR/DnrI/RedD regulatory family.</text>
</comment>
<dbReference type="InterPro" id="IPR016032">
    <property type="entry name" value="Sig_transdc_resp-reg_C-effctor"/>
</dbReference>
<dbReference type="Gene3D" id="3.40.50.300">
    <property type="entry name" value="P-loop containing nucleotide triphosphate hydrolases"/>
    <property type="match status" value="1"/>
</dbReference>
<dbReference type="Proteomes" id="UP000466307">
    <property type="component" value="Unassembled WGS sequence"/>
</dbReference>
<dbReference type="SMART" id="SM00862">
    <property type="entry name" value="Trans_reg_C"/>
    <property type="match status" value="1"/>
</dbReference>
<protein>
    <submittedName>
        <fullName evidence="6">Transcriptional regulator</fullName>
    </submittedName>
</protein>
<feature type="region of interest" description="Disordered" evidence="3">
    <location>
        <begin position="1105"/>
        <end position="1129"/>
    </location>
</feature>
<dbReference type="SUPFAM" id="SSF48452">
    <property type="entry name" value="TPR-like"/>
    <property type="match status" value="2"/>
</dbReference>
<keyword evidence="2" id="KW-0238">DNA-binding</keyword>
<dbReference type="GO" id="GO:0006355">
    <property type="term" value="P:regulation of DNA-templated transcription"/>
    <property type="evidence" value="ECO:0007669"/>
    <property type="project" value="InterPro"/>
</dbReference>
<dbReference type="Gene3D" id="1.25.40.10">
    <property type="entry name" value="Tetratricopeptide repeat domain"/>
    <property type="match status" value="2"/>
</dbReference>
<comment type="caution">
    <text evidence="6">The sequence shown here is derived from an EMBL/GenBank/DDBJ whole genome shotgun (WGS) entry which is preliminary data.</text>
</comment>
<dbReference type="InterPro" id="IPR011990">
    <property type="entry name" value="TPR-like_helical_dom_sf"/>
</dbReference>
<dbReference type="InterPro" id="IPR027417">
    <property type="entry name" value="P-loop_NTPase"/>
</dbReference>
<sequence>MVDGGVLIVGLWGPVAVIRASATGALDADADLTVVPGLRARRLLASLALADGRTRSATALIDDVWGDDPPRSPTAALHTQISRLRHLIGAAHLEATGTGYRLVGCRTDIDLVTDLVHAAEAADEAVAAARSWRRGVPGDDLGADGPGGPVAEVRQRAARAQDRLDRREFDAAMGAGNADAARVVAENRCRRDPLDESAHLDLMHALAAGGRVAEAVAVYAGLRRRLVTELGVDPGPRIAALHAELLAAEDDPGEPATAEDGRVPAPGSGRGVGLLADTTELVGRAADVDALAGLLGSGRLVTVQGPGGVGKTRVATSVGHRLVDAGATVFYAPLAPIRDADDLVPAIAAVLGVGESELAASGRPRRTVGDLRVRLIDSVRGRDLVLILDNCEQVIDACARLVAELLVADARIRVLTTSRAPLLLAGEQIYQLPTLDVDAGGSAVELFVTRARAVRPDADLQPAAVAALCVHLDGLPLAIELAAARIRTMTVDEIADRLVERFALLRGTDRTAPDRHRTLYAVIEWSWDLLDADGRRALRRLCRLPGGFTAGAAGIILGFSGFRLDDALTALANQSLLAVTESGGRVRYRMLEMVREFGESTLATDADESLSVHTAMRRWAREVARQAVEQYETRVDAHLVRHVADDSENLVWVLRECLRLIESGDEGDSAVVADALDTLIRVFPVLASFWMARGLHAEVVSWGARVLLALPAPPEDLQDERLRRDWMATVETAGAHQVVRGDLRLIARCRYHLRRLHRPEKTYDDAVELAAACVLSRTPTAAIAHLVRGTRARDARVSLTSHVARMNLAENLGDLDGALRDGRRVIERAVELGDFWMSGMARVALAGLHGQQCRWQRAIAYYRAGLVDLERLEAEDDVLQSRTCLVAALASAGDIDAAEREFEILADGWTPDDPDPQGGPETAGVIMLVAAELACERGEVDTAGALYRRATSTLRRDHPLGVQDPAVSMMLGVIAVGLWRCGLTADARALLPLLVEAVDLTLSGTAWRDLPQAGTVARALGTILCTDDALRADGARILMLSRRMRGRRDFPGCAAVDEQVIAVSGLSEDRWHTETRGLESLSRHQATERLRSILASRADDVERLGRSGVAHVGAHGQRREDRHDDGGAE</sequence>
<dbReference type="Pfam" id="PF13191">
    <property type="entry name" value="AAA_16"/>
    <property type="match status" value="1"/>
</dbReference>
<keyword evidence="7" id="KW-1185">Reference proteome</keyword>
<dbReference type="SUPFAM" id="SSF52540">
    <property type="entry name" value="P-loop containing nucleoside triphosphate hydrolases"/>
    <property type="match status" value="1"/>
</dbReference>
<dbReference type="PANTHER" id="PTHR47691:SF3">
    <property type="entry name" value="HTH-TYPE TRANSCRIPTIONAL REGULATOR RV0890C-RELATED"/>
    <property type="match status" value="1"/>
</dbReference>
<organism evidence="6 7">
    <name type="scientific">Gordonia desulfuricans</name>
    <dbReference type="NCBI Taxonomy" id="89051"/>
    <lineage>
        <taxon>Bacteria</taxon>
        <taxon>Bacillati</taxon>
        <taxon>Actinomycetota</taxon>
        <taxon>Actinomycetes</taxon>
        <taxon>Mycobacteriales</taxon>
        <taxon>Gordoniaceae</taxon>
        <taxon>Gordonia</taxon>
    </lineage>
</organism>
<reference evidence="6 7" key="1">
    <citation type="submission" date="2020-01" db="EMBL/GenBank/DDBJ databases">
        <title>Investigation of new actinobacteria for the biodesulphurisation of diesel fuel.</title>
        <authorList>
            <person name="Athi Narayanan S.M."/>
        </authorList>
    </citation>
    <scope>NUCLEOTIDE SEQUENCE [LARGE SCALE GENOMIC DNA]</scope>
    <source>
        <strain evidence="6 7">213E</strain>
    </source>
</reference>
<dbReference type="Gene3D" id="1.10.10.10">
    <property type="entry name" value="Winged helix-like DNA-binding domain superfamily/Winged helix DNA-binding domain"/>
    <property type="match status" value="1"/>
</dbReference>
<dbReference type="SUPFAM" id="SSF46894">
    <property type="entry name" value="C-terminal effector domain of the bipartite response regulators"/>
    <property type="match status" value="1"/>
</dbReference>
<dbReference type="SMART" id="SM01043">
    <property type="entry name" value="BTAD"/>
    <property type="match status" value="1"/>
</dbReference>
<dbReference type="RefSeq" id="WP_083533897.1">
    <property type="nucleotide sequence ID" value="NZ_JAADZU010000033.1"/>
</dbReference>
<dbReference type="InterPro" id="IPR005158">
    <property type="entry name" value="BTAD"/>
</dbReference>
<dbReference type="PRINTS" id="PR00364">
    <property type="entry name" value="DISEASERSIST"/>
</dbReference>
<evidence type="ECO:0000259" key="5">
    <source>
        <dbReference type="SMART" id="SM01043"/>
    </source>
</evidence>
<evidence type="ECO:0000256" key="2">
    <source>
        <dbReference type="ARBA" id="ARBA00023125"/>
    </source>
</evidence>
<evidence type="ECO:0000259" key="4">
    <source>
        <dbReference type="SMART" id="SM00862"/>
    </source>
</evidence>